<accession>A0A8H3FCZ2</accession>
<dbReference type="Proteomes" id="UP000664521">
    <property type="component" value="Unassembled WGS sequence"/>
</dbReference>
<feature type="compositionally biased region" description="Low complexity" evidence="1">
    <location>
        <begin position="1"/>
        <end position="11"/>
    </location>
</feature>
<evidence type="ECO:0000313" key="3">
    <source>
        <dbReference type="Proteomes" id="UP000664521"/>
    </source>
</evidence>
<evidence type="ECO:0000256" key="1">
    <source>
        <dbReference type="SAM" id="MobiDB-lite"/>
    </source>
</evidence>
<comment type="caution">
    <text evidence="2">The sequence shown here is derived from an EMBL/GenBank/DDBJ whole genome shotgun (WGS) entry which is preliminary data.</text>
</comment>
<proteinExistence type="predicted"/>
<feature type="region of interest" description="Disordered" evidence="1">
    <location>
        <begin position="1"/>
        <end position="23"/>
    </location>
</feature>
<organism evidence="2 3">
    <name type="scientific">Heterodermia speciosa</name>
    <dbReference type="NCBI Taxonomy" id="116794"/>
    <lineage>
        <taxon>Eukaryota</taxon>
        <taxon>Fungi</taxon>
        <taxon>Dikarya</taxon>
        <taxon>Ascomycota</taxon>
        <taxon>Pezizomycotina</taxon>
        <taxon>Lecanoromycetes</taxon>
        <taxon>OSLEUM clade</taxon>
        <taxon>Lecanoromycetidae</taxon>
        <taxon>Caliciales</taxon>
        <taxon>Physciaceae</taxon>
        <taxon>Heterodermia</taxon>
    </lineage>
</organism>
<keyword evidence="3" id="KW-1185">Reference proteome</keyword>
<dbReference type="EMBL" id="CAJPDS010000024">
    <property type="protein sequence ID" value="CAF9919753.1"/>
    <property type="molecule type" value="Genomic_DNA"/>
</dbReference>
<dbReference type="AlphaFoldDB" id="A0A8H3FCZ2"/>
<sequence>MAPKATSSSTSSPPPKSSSNKALQRQLVGMAMQLADTGAPLLIKECKKTNPFLGSAAELAYGKVKKMQGQEEKKTGLGKAATK</sequence>
<gene>
    <name evidence="2" type="ORF">HETSPECPRED_004100</name>
</gene>
<name>A0A8H3FCZ2_9LECA</name>
<evidence type="ECO:0000313" key="2">
    <source>
        <dbReference type="EMBL" id="CAF9919753.1"/>
    </source>
</evidence>
<reference evidence="2" key="1">
    <citation type="submission" date="2021-03" db="EMBL/GenBank/DDBJ databases">
        <authorList>
            <person name="Tagirdzhanova G."/>
        </authorList>
    </citation>
    <scope>NUCLEOTIDE SEQUENCE</scope>
</reference>
<protein>
    <submittedName>
        <fullName evidence="2">Uncharacterized protein</fullName>
    </submittedName>
</protein>